<sequence length="45" mass="5163">MIGCHECGHRFELPDAKCEDPELGYVCPDCNFWTWGYGRNAVERG</sequence>
<name>M0LZ09_9EURY</name>
<gene>
    <name evidence="1" type="ORF">C447_09090</name>
</gene>
<keyword evidence="2" id="KW-1185">Reference proteome</keyword>
<accession>M0LZ09</accession>
<dbReference type="OrthoDB" id="209541at2157"/>
<organism evidence="1 2">
    <name type="scientific">Halococcus hamelinensis 100A6</name>
    <dbReference type="NCBI Taxonomy" id="1132509"/>
    <lineage>
        <taxon>Archaea</taxon>
        <taxon>Methanobacteriati</taxon>
        <taxon>Methanobacteriota</taxon>
        <taxon>Stenosarchaea group</taxon>
        <taxon>Halobacteria</taxon>
        <taxon>Halobacteriales</taxon>
        <taxon>Halococcaceae</taxon>
        <taxon>Halococcus</taxon>
    </lineage>
</organism>
<dbReference type="Proteomes" id="UP000011566">
    <property type="component" value="Unassembled WGS sequence"/>
</dbReference>
<proteinExistence type="predicted"/>
<dbReference type="InterPro" id="IPR036671">
    <property type="entry name" value="DPH_MB_sf"/>
</dbReference>
<dbReference type="AlphaFoldDB" id="M0LZ09"/>
<evidence type="ECO:0000313" key="2">
    <source>
        <dbReference type="Proteomes" id="UP000011566"/>
    </source>
</evidence>
<protein>
    <submittedName>
        <fullName evidence="1">Uncharacterized protein</fullName>
    </submittedName>
</protein>
<dbReference type="EMBL" id="AOMB01000025">
    <property type="protein sequence ID" value="EMA38681.1"/>
    <property type="molecule type" value="Genomic_DNA"/>
</dbReference>
<evidence type="ECO:0000313" key="1">
    <source>
        <dbReference type="EMBL" id="EMA38681.1"/>
    </source>
</evidence>
<comment type="caution">
    <text evidence="1">The sequence shown here is derived from an EMBL/GenBank/DDBJ whole genome shotgun (WGS) entry which is preliminary data.</text>
</comment>
<reference evidence="1 2" key="1">
    <citation type="journal article" date="2014" name="PLoS Genet.">
        <title>Phylogenetically driven sequencing of extremely halophilic archaea reveals strategies for static and dynamic osmo-response.</title>
        <authorList>
            <person name="Becker E.A."/>
            <person name="Seitzer P.M."/>
            <person name="Tritt A."/>
            <person name="Larsen D."/>
            <person name="Krusor M."/>
            <person name="Yao A.I."/>
            <person name="Wu D."/>
            <person name="Madern D."/>
            <person name="Eisen J.A."/>
            <person name="Darling A.E."/>
            <person name="Facciotti M.T."/>
        </authorList>
    </citation>
    <scope>NUCLEOTIDE SEQUENCE [LARGE SCALE GENOMIC DNA]</scope>
    <source>
        <strain evidence="1 2">100A6</strain>
    </source>
</reference>
<dbReference type="SUPFAM" id="SSF144217">
    <property type="entry name" value="CSL zinc finger"/>
    <property type="match status" value="1"/>
</dbReference>
<dbReference type="RefSeq" id="WP_007693104.1">
    <property type="nucleotide sequence ID" value="NZ_AJRK01000426.1"/>
</dbReference>
<dbReference type="PATRIC" id="fig|1132509.6.peg.2054"/>